<keyword evidence="1" id="KW-1133">Transmembrane helix</keyword>
<organism evidence="2 3">
    <name type="scientific">Pseudonocardia endophytica</name>
    <dbReference type="NCBI Taxonomy" id="401976"/>
    <lineage>
        <taxon>Bacteria</taxon>
        <taxon>Bacillati</taxon>
        <taxon>Actinomycetota</taxon>
        <taxon>Actinomycetes</taxon>
        <taxon>Pseudonocardiales</taxon>
        <taxon>Pseudonocardiaceae</taxon>
        <taxon>Pseudonocardia</taxon>
    </lineage>
</organism>
<proteinExistence type="predicted"/>
<evidence type="ECO:0000313" key="2">
    <source>
        <dbReference type="EMBL" id="TCK25254.1"/>
    </source>
</evidence>
<feature type="transmembrane region" description="Helical" evidence="1">
    <location>
        <begin position="145"/>
        <end position="167"/>
    </location>
</feature>
<evidence type="ECO:0000256" key="1">
    <source>
        <dbReference type="SAM" id="Phobius"/>
    </source>
</evidence>
<dbReference type="RefSeq" id="WP_165922149.1">
    <property type="nucleotide sequence ID" value="NZ_SMFZ01000001.1"/>
</dbReference>
<name>A0A4R1HRL4_PSEEN</name>
<feature type="transmembrane region" description="Helical" evidence="1">
    <location>
        <begin position="103"/>
        <end position="125"/>
    </location>
</feature>
<protein>
    <submittedName>
        <fullName evidence="2">Uncharacterized protein DUF1345</fullName>
    </submittedName>
</protein>
<feature type="transmembrane region" description="Helical" evidence="1">
    <location>
        <begin position="55"/>
        <end position="82"/>
    </location>
</feature>
<dbReference type="Pfam" id="PF07077">
    <property type="entry name" value="DUF1345"/>
    <property type="match status" value="1"/>
</dbReference>
<gene>
    <name evidence="2" type="ORF">EV378_1057</name>
</gene>
<sequence length="251" mass="27152">MGDGASVTDDQAAAGEDEVLARRVRRGPVFVLSQVVDLALVAIVVAVMFDPRFYVAATAAVATLQWTVLWVLLGMIHLIVRITRARRARLGDPMWPYRLNGRVTGYLVQLATVVMIVSSALAIALRPALLDLARSLPDAVLRSQLTNAANLSAIVALPVVFVAWAMLHAGYAERYARIWLRSRGDPPIVFPGTTAPTLLDFVYFSFTVGVAVSTSDCVIRSDHVRGVVTRHAVLSFVYSSVILGIVIGLVT</sequence>
<keyword evidence="3" id="KW-1185">Reference proteome</keyword>
<keyword evidence="1" id="KW-0812">Transmembrane</keyword>
<feature type="transmembrane region" description="Helical" evidence="1">
    <location>
        <begin position="232"/>
        <end position="250"/>
    </location>
</feature>
<dbReference type="InterPro" id="IPR009781">
    <property type="entry name" value="DUF1345"/>
</dbReference>
<reference evidence="2 3" key="1">
    <citation type="submission" date="2019-03" db="EMBL/GenBank/DDBJ databases">
        <title>Sequencing the genomes of 1000 actinobacteria strains.</title>
        <authorList>
            <person name="Klenk H.-P."/>
        </authorList>
    </citation>
    <scope>NUCLEOTIDE SEQUENCE [LARGE SCALE GENOMIC DNA]</scope>
    <source>
        <strain evidence="2 3">DSM 44969</strain>
    </source>
</reference>
<dbReference type="Proteomes" id="UP000295560">
    <property type="component" value="Unassembled WGS sequence"/>
</dbReference>
<accession>A0A4R1HRL4</accession>
<dbReference type="AlphaFoldDB" id="A0A4R1HRL4"/>
<feature type="transmembrane region" description="Helical" evidence="1">
    <location>
        <begin position="188"/>
        <end position="212"/>
    </location>
</feature>
<feature type="transmembrane region" description="Helical" evidence="1">
    <location>
        <begin position="29"/>
        <end position="49"/>
    </location>
</feature>
<evidence type="ECO:0000313" key="3">
    <source>
        <dbReference type="Proteomes" id="UP000295560"/>
    </source>
</evidence>
<dbReference type="EMBL" id="SMFZ01000001">
    <property type="protein sequence ID" value="TCK25254.1"/>
    <property type="molecule type" value="Genomic_DNA"/>
</dbReference>
<keyword evidence="1" id="KW-0472">Membrane</keyword>
<comment type="caution">
    <text evidence="2">The sequence shown here is derived from an EMBL/GenBank/DDBJ whole genome shotgun (WGS) entry which is preliminary data.</text>
</comment>